<dbReference type="EMBL" id="BJHV01000001">
    <property type="protein sequence ID" value="GDY41438.1"/>
    <property type="molecule type" value="Genomic_DNA"/>
</dbReference>
<evidence type="ECO:0000313" key="1">
    <source>
        <dbReference type="EMBL" id="GDY41438.1"/>
    </source>
</evidence>
<protein>
    <submittedName>
        <fullName evidence="1">Uncharacterized protein</fullName>
    </submittedName>
</protein>
<dbReference type="AlphaFoldDB" id="A0A4D4K479"/>
<name>A0A4D4K479_9ACTN</name>
<sequence>MTRVAGSDFGHLQQLPGLVLCQRPAAYEAARVVEVPAAGSLRAGHELKCPPGVPVRLSVLQVRDAGLDGTELDAQVDLDSVESDVSISSVFAKRGMPLTNGRCS</sequence>
<reference evidence="1 2" key="1">
    <citation type="journal article" date="2020" name="Int. J. Syst. Evol. Microbiol.">
        <title>Reclassification of Streptomyces castelarensis and Streptomyces sporoclivatus as later heterotypic synonyms of Streptomyces antimycoticus.</title>
        <authorList>
            <person name="Komaki H."/>
            <person name="Tamura T."/>
        </authorList>
    </citation>
    <scope>NUCLEOTIDE SEQUENCE [LARGE SCALE GENOMIC DNA]</scope>
    <source>
        <strain evidence="1 2">NBRC 12839</strain>
    </source>
</reference>
<organism evidence="1 2">
    <name type="scientific">Streptomyces antimycoticus</name>
    <dbReference type="NCBI Taxonomy" id="68175"/>
    <lineage>
        <taxon>Bacteria</taxon>
        <taxon>Bacillati</taxon>
        <taxon>Actinomycetota</taxon>
        <taxon>Actinomycetes</taxon>
        <taxon>Kitasatosporales</taxon>
        <taxon>Streptomycetaceae</taxon>
        <taxon>Streptomyces</taxon>
        <taxon>Streptomyces violaceusniger group</taxon>
    </lineage>
</organism>
<dbReference type="Proteomes" id="UP000299290">
    <property type="component" value="Unassembled WGS sequence"/>
</dbReference>
<gene>
    <name evidence="1" type="ORF">SANT12839_023200</name>
</gene>
<keyword evidence="2" id="KW-1185">Reference proteome</keyword>
<proteinExistence type="predicted"/>
<evidence type="ECO:0000313" key="2">
    <source>
        <dbReference type="Proteomes" id="UP000299290"/>
    </source>
</evidence>
<comment type="caution">
    <text evidence="1">The sequence shown here is derived from an EMBL/GenBank/DDBJ whole genome shotgun (WGS) entry which is preliminary data.</text>
</comment>
<accession>A0A4D4K479</accession>